<feature type="region of interest" description="Disordered" evidence="1">
    <location>
        <begin position="124"/>
        <end position="178"/>
    </location>
</feature>
<dbReference type="InterPro" id="IPR050149">
    <property type="entry name" value="Collagen_superfamily"/>
</dbReference>
<reference evidence="2 3" key="1">
    <citation type="submission" date="2024-09" db="EMBL/GenBank/DDBJ databases">
        <authorList>
            <person name="Sun Q."/>
            <person name="Mori K."/>
        </authorList>
    </citation>
    <scope>NUCLEOTIDE SEQUENCE [LARGE SCALE GENOMIC DNA]</scope>
    <source>
        <strain evidence="2 3">CCM 8654</strain>
    </source>
</reference>
<feature type="compositionally biased region" description="Low complexity" evidence="1">
    <location>
        <begin position="275"/>
        <end position="299"/>
    </location>
</feature>
<evidence type="ECO:0008006" key="4">
    <source>
        <dbReference type="Google" id="ProtNLM"/>
    </source>
</evidence>
<proteinExistence type="predicted"/>
<gene>
    <name evidence="2" type="ORF">ACFFJG_13860</name>
</gene>
<feature type="region of interest" description="Disordered" evidence="1">
    <location>
        <begin position="216"/>
        <end position="308"/>
    </location>
</feature>
<accession>A0ABV6E3V1</accession>
<dbReference type="PANTHER" id="PTHR24023">
    <property type="entry name" value="COLLAGEN ALPHA"/>
    <property type="match status" value="1"/>
</dbReference>
<dbReference type="InterPro" id="IPR008160">
    <property type="entry name" value="Collagen"/>
</dbReference>
<evidence type="ECO:0000256" key="1">
    <source>
        <dbReference type="SAM" id="MobiDB-lite"/>
    </source>
</evidence>
<comment type="caution">
    <text evidence="2">The sequence shown here is derived from an EMBL/GenBank/DDBJ whole genome shotgun (WGS) entry which is preliminary data.</text>
</comment>
<dbReference type="Proteomes" id="UP001589698">
    <property type="component" value="Unassembled WGS sequence"/>
</dbReference>
<evidence type="ECO:0000313" key="2">
    <source>
        <dbReference type="EMBL" id="MFC0223568.1"/>
    </source>
</evidence>
<sequence length="454" mass="44324">MKHLTVASLRTRTVPALAVAGALVVSAGVGGATAGALVTGKDIRDKTITGADIADRAVGKQQITIEALDLLRTSWNSGAGAPKASDGDTNSWYLDTTTGDAYKNTPSGWQFRVNIMGATGAPGAVGPQGARGDAGATGATGAAGAPGAKGDRGAAGADGAKGDQGDTGAAGSQWLQGTGVPDVTVGALGDWYLNTSTWDAFRKGAQGWVAMVNLRGPVGPKGDQGETGQTGATGATGSTGAPGQTGAQGPQGVTGSTGSTGSPGAQGPIGPQGPMGPQGATGPQGPIGQTGATGATGPQGPAGGGLTLTDGNSNAIGKVVSMDSYGISFVTSTGYQLWVTWDGMASPGQIYYTAPCASAGSGQAYLNDGGISGQPNFGKSAVYSGSLNSWMVPATVTSGYTTSVSFTSASIDNPNCYASSGTNSGWLLKTATRAELGLPANSTVNKIAVPLTVG</sequence>
<organism evidence="2 3">
    <name type="scientific">Nocardioides zeicaulis</name>
    <dbReference type="NCBI Taxonomy" id="1776857"/>
    <lineage>
        <taxon>Bacteria</taxon>
        <taxon>Bacillati</taxon>
        <taxon>Actinomycetota</taxon>
        <taxon>Actinomycetes</taxon>
        <taxon>Propionibacteriales</taxon>
        <taxon>Nocardioidaceae</taxon>
        <taxon>Nocardioides</taxon>
    </lineage>
</organism>
<keyword evidence="3" id="KW-1185">Reference proteome</keyword>
<dbReference type="RefSeq" id="WP_378519309.1">
    <property type="nucleotide sequence ID" value="NZ_CBCSDI010000004.1"/>
</dbReference>
<name>A0ABV6E3V1_9ACTN</name>
<feature type="compositionally biased region" description="Low complexity" evidence="1">
    <location>
        <begin position="226"/>
        <end position="269"/>
    </location>
</feature>
<protein>
    <recommendedName>
        <fullName evidence="4">Collagen-like protein</fullName>
    </recommendedName>
</protein>
<feature type="compositionally biased region" description="Low complexity" evidence="1">
    <location>
        <begin position="128"/>
        <end position="158"/>
    </location>
</feature>
<evidence type="ECO:0000313" key="3">
    <source>
        <dbReference type="Proteomes" id="UP001589698"/>
    </source>
</evidence>
<dbReference type="PANTHER" id="PTHR24023:SF1095">
    <property type="entry name" value="EGF-LIKE DOMAIN-CONTAINING PROTEIN"/>
    <property type="match status" value="1"/>
</dbReference>
<dbReference type="Pfam" id="PF01391">
    <property type="entry name" value="Collagen"/>
    <property type="match status" value="2"/>
</dbReference>
<dbReference type="EMBL" id="JBHLXH010000001">
    <property type="protein sequence ID" value="MFC0223568.1"/>
    <property type="molecule type" value="Genomic_DNA"/>
</dbReference>